<feature type="transmembrane region" description="Helical" evidence="12">
    <location>
        <begin position="437"/>
        <end position="455"/>
    </location>
</feature>
<keyword evidence="10" id="KW-0739">Sodium transport</keyword>
<dbReference type="InterPro" id="IPR038377">
    <property type="entry name" value="Na/Glc_symporter_sf"/>
</dbReference>
<name>A0A816AMQ8_ADIRI</name>
<dbReference type="PANTHER" id="PTHR42985">
    <property type="entry name" value="SODIUM-COUPLED MONOCARBOXYLATE TRANSPORTER"/>
    <property type="match status" value="1"/>
</dbReference>
<evidence type="ECO:0000256" key="8">
    <source>
        <dbReference type="ARBA" id="ARBA00023065"/>
    </source>
</evidence>
<feature type="transmembrane region" description="Helical" evidence="12">
    <location>
        <begin position="51"/>
        <end position="69"/>
    </location>
</feature>
<dbReference type="InterPro" id="IPR051163">
    <property type="entry name" value="Sodium:Solute_Symporter_SSF"/>
</dbReference>
<feature type="transmembrane region" description="Helical" evidence="12">
    <location>
        <begin position="190"/>
        <end position="210"/>
    </location>
</feature>
<dbReference type="GO" id="GO:0006814">
    <property type="term" value="P:sodium ion transport"/>
    <property type="evidence" value="ECO:0007669"/>
    <property type="project" value="UniProtKB-KW"/>
</dbReference>
<evidence type="ECO:0000256" key="9">
    <source>
        <dbReference type="ARBA" id="ARBA00023136"/>
    </source>
</evidence>
<keyword evidence="9 12" id="KW-0472">Membrane</keyword>
<keyword evidence="15" id="KW-1185">Reference proteome</keyword>
<evidence type="ECO:0000313" key="13">
    <source>
        <dbReference type="EMBL" id="CAF1409499.1"/>
    </source>
</evidence>
<evidence type="ECO:0000256" key="3">
    <source>
        <dbReference type="ARBA" id="ARBA00022448"/>
    </source>
</evidence>
<reference evidence="14" key="1">
    <citation type="submission" date="2021-02" db="EMBL/GenBank/DDBJ databases">
        <authorList>
            <person name="Nowell W R."/>
        </authorList>
    </citation>
    <scope>NUCLEOTIDE SEQUENCE</scope>
</reference>
<evidence type="ECO:0000256" key="11">
    <source>
        <dbReference type="RuleBase" id="RU362091"/>
    </source>
</evidence>
<feature type="transmembrane region" description="Helical" evidence="12">
    <location>
        <begin position="276"/>
        <end position="301"/>
    </location>
</feature>
<sequence>MRSSTLSVFDYVVLVVLLLLSAFIGIVFGFVKSKKASSEEFFLADGKMHVFPTALSITVSFLSAITILGTPSEVYMSGTMFWYQAAAWSIASMITAFVFMPKFREMKFTSIYQYLEKRFDQSVRTCASITFTVYMFIYMALVLYAPALALSQTTGLNKWLSVVSISVVCTFYSSVGGMKAIIWTDVLQALVMYAGIFIGVIQGLILVGGFERAFSIAHQGHRIEFDNISFDPRTRHTVWSLLVGNSFNALLTYGFNQMQVQRYMCVQSTREAQKALLVNIVGVTSLILLSCLMGVILYAYYAGCDPYTAGRIQNVDQLLPYFIMETVGHKKGVPGLFLACAFSGSLSTISSGLNSMAAVMIEDVYKGVMRRNLSREHQGFVSKIVSMCIGLVIVLLTYFVSHLGSVINAAISLSSTLCGPIMGVFFLGFFFSRANRLGALVGFFVSLVFQLWIFIGVQVTKHQLSNHRLPLSILNCTDIGTLPMLNRTTSIPRHVESNVLLSLYSISHMWYTPIAVGTVVIVGIIVSYLFHPLKPNEIDSKLIIRIHDIRAYCRWSKKEQKSNNCVVFNAADDRQDMLLF</sequence>
<evidence type="ECO:0000256" key="10">
    <source>
        <dbReference type="ARBA" id="ARBA00023201"/>
    </source>
</evidence>
<protein>
    <submittedName>
        <fullName evidence="14">Uncharacterized protein</fullName>
    </submittedName>
</protein>
<feature type="transmembrane region" description="Helical" evidence="12">
    <location>
        <begin position="159"/>
        <end position="178"/>
    </location>
</feature>
<keyword evidence="7" id="KW-0915">Sodium</keyword>
<evidence type="ECO:0000256" key="6">
    <source>
        <dbReference type="ARBA" id="ARBA00022989"/>
    </source>
</evidence>
<keyword evidence="3" id="KW-0813">Transport</keyword>
<gene>
    <name evidence="13" type="ORF">EDS130_LOCUS36614</name>
    <name evidence="14" type="ORF">XAT740_LOCUS47534</name>
</gene>
<evidence type="ECO:0000313" key="14">
    <source>
        <dbReference type="EMBL" id="CAF1599588.1"/>
    </source>
</evidence>
<keyword evidence="6 12" id="KW-1133">Transmembrane helix</keyword>
<dbReference type="GO" id="GO:0005886">
    <property type="term" value="C:plasma membrane"/>
    <property type="evidence" value="ECO:0007669"/>
    <property type="project" value="UniProtKB-SubCell"/>
</dbReference>
<evidence type="ECO:0000256" key="7">
    <source>
        <dbReference type="ARBA" id="ARBA00023053"/>
    </source>
</evidence>
<dbReference type="EMBL" id="CAJNOR010006609">
    <property type="protein sequence ID" value="CAF1599588.1"/>
    <property type="molecule type" value="Genomic_DNA"/>
</dbReference>
<feature type="transmembrane region" description="Helical" evidence="12">
    <location>
        <begin position="12"/>
        <end position="31"/>
    </location>
</feature>
<dbReference type="GO" id="GO:0015293">
    <property type="term" value="F:symporter activity"/>
    <property type="evidence" value="ECO:0007669"/>
    <property type="project" value="TreeGrafter"/>
</dbReference>
<feature type="transmembrane region" description="Helical" evidence="12">
    <location>
        <begin position="380"/>
        <end position="400"/>
    </location>
</feature>
<keyword evidence="5 12" id="KW-0812">Transmembrane</keyword>
<dbReference type="EMBL" id="CAJNOJ010000344">
    <property type="protein sequence ID" value="CAF1409499.1"/>
    <property type="molecule type" value="Genomic_DNA"/>
</dbReference>
<dbReference type="Gene3D" id="1.20.1730.10">
    <property type="entry name" value="Sodium/glucose cotransporter"/>
    <property type="match status" value="1"/>
</dbReference>
<comment type="caution">
    <text evidence="14">The sequence shown here is derived from an EMBL/GenBank/DDBJ whole genome shotgun (WGS) entry which is preliminary data.</text>
</comment>
<feature type="transmembrane region" description="Helical" evidence="12">
    <location>
        <begin position="336"/>
        <end position="359"/>
    </location>
</feature>
<dbReference type="NCBIfam" id="TIGR00813">
    <property type="entry name" value="sss"/>
    <property type="match status" value="1"/>
</dbReference>
<comment type="subcellular location">
    <subcellularLocation>
        <location evidence="1">Cell membrane</location>
        <topology evidence="1">Multi-pass membrane protein</topology>
    </subcellularLocation>
</comment>
<feature type="transmembrane region" description="Helical" evidence="12">
    <location>
        <begin position="122"/>
        <end position="147"/>
    </location>
</feature>
<dbReference type="AlphaFoldDB" id="A0A816AMQ8"/>
<feature type="transmembrane region" description="Helical" evidence="12">
    <location>
        <begin position="237"/>
        <end position="255"/>
    </location>
</feature>
<organism evidence="14 15">
    <name type="scientific">Adineta ricciae</name>
    <name type="common">Rotifer</name>
    <dbReference type="NCBI Taxonomy" id="249248"/>
    <lineage>
        <taxon>Eukaryota</taxon>
        <taxon>Metazoa</taxon>
        <taxon>Spiralia</taxon>
        <taxon>Gnathifera</taxon>
        <taxon>Rotifera</taxon>
        <taxon>Eurotatoria</taxon>
        <taxon>Bdelloidea</taxon>
        <taxon>Adinetida</taxon>
        <taxon>Adinetidae</taxon>
        <taxon>Adineta</taxon>
    </lineage>
</organism>
<proteinExistence type="inferred from homology"/>
<feature type="transmembrane region" description="Helical" evidence="12">
    <location>
        <begin position="510"/>
        <end position="530"/>
    </location>
</feature>
<keyword evidence="8" id="KW-0406">Ion transport</keyword>
<dbReference type="PROSITE" id="PS50283">
    <property type="entry name" value="NA_SOLUT_SYMP_3"/>
    <property type="match status" value="1"/>
</dbReference>
<feature type="transmembrane region" description="Helical" evidence="12">
    <location>
        <begin position="81"/>
        <end position="101"/>
    </location>
</feature>
<dbReference type="InterPro" id="IPR001734">
    <property type="entry name" value="Na/solute_symporter"/>
</dbReference>
<evidence type="ECO:0000256" key="12">
    <source>
        <dbReference type="SAM" id="Phobius"/>
    </source>
</evidence>
<evidence type="ECO:0000256" key="5">
    <source>
        <dbReference type="ARBA" id="ARBA00022692"/>
    </source>
</evidence>
<accession>A0A816AMQ8</accession>
<feature type="transmembrane region" description="Helical" evidence="12">
    <location>
        <begin position="406"/>
        <end position="430"/>
    </location>
</feature>
<dbReference type="PANTHER" id="PTHR42985:SF40">
    <property type="entry name" value="LD47995P-RELATED"/>
    <property type="match status" value="1"/>
</dbReference>
<dbReference type="Proteomes" id="UP000663828">
    <property type="component" value="Unassembled WGS sequence"/>
</dbReference>
<comment type="similarity">
    <text evidence="2 11">Belongs to the sodium:solute symporter (SSF) (TC 2.A.21) family.</text>
</comment>
<dbReference type="Proteomes" id="UP000663852">
    <property type="component" value="Unassembled WGS sequence"/>
</dbReference>
<dbReference type="CDD" id="cd11492">
    <property type="entry name" value="SLC5sbd_NIS-SMVT"/>
    <property type="match status" value="1"/>
</dbReference>
<dbReference type="OrthoDB" id="6132759at2759"/>
<keyword evidence="4" id="KW-1003">Cell membrane</keyword>
<evidence type="ECO:0000256" key="1">
    <source>
        <dbReference type="ARBA" id="ARBA00004651"/>
    </source>
</evidence>
<evidence type="ECO:0000256" key="2">
    <source>
        <dbReference type="ARBA" id="ARBA00006434"/>
    </source>
</evidence>
<evidence type="ECO:0000256" key="4">
    <source>
        <dbReference type="ARBA" id="ARBA00022475"/>
    </source>
</evidence>
<evidence type="ECO:0000313" key="15">
    <source>
        <dbReference type="Proteomes" id="UP000663828"/>
    </source>
</evidence>
<dbReference type="Pfam" id="PF00474">
    <property type="entry name" value="SSF"/>
    <property type="match status" value="1"/>
</dbReference>